<evidence type="ECO:0000256" key="1">
    <source>
        <dbReference type="ARBA" id="ARBA00006642"/>
    </source>
</evidence>
<reference evidence="15 16" key="1">
    <citation type="submission" date="2014-11" db="EMBL/GenBank/DDBJ databases">
        <authorList>
            <person name="Zhu J."/>
            <person name="Qi W."/>
            <person name="Song R."/>
        </authorList>
    </citation>
    <scope>NUCLEOTIDE SEQUENCE [LARGE SCALE GENOMIC DNA]</scope>
</reference>
<dbReference type="CDD" id="cd02274">
    <property type="entry name" value="DHDPR_N"/>
    <property type="match status" value="1"/>
</dbReference>
<dbReference type="PROSITE" id="PS01298">
    <property type="entry name" value="DAPB"/>
    <property type="match status" value="1"/>
</dbReference>
<evidence type="ECO:0000256" key="10">
    <source>
        <dbReference type="ARBA" id="ARBA00038983"/>
    </source>
</evidence>
<sequence length="270" mass="28916">MAIKVLINGAAGRMGRRLCCLAAEDEHMQLVGGLERVESPSIGKSLKELEPLLQCGDDIRLHSNLSDVSPQPDVIVDFSAPAASMKLAEEAASKGIALVIGTTGLTEEEDKKLHSHSAKVPMIHAMNYSLGVNLVFRLSADIAKALGDDFNIEIVEGHHNRKVDSPSGTAFGIADAVCAATGRTRADLVHGRSGQVGKRTRREIGMHAIRLGSIVGDHTIHFGSDFERIELTHKAQDRDVFAAGALRAAKWLAGKPPALYDMQDVLFGGK</sequence>
<dbReference type="AlphaFoldDB" id="A0A0G4H1E5"/>
<evidence type="ECO:0000259" key="14">
    <source>
        <dbReference type="Pfam" id="PF05173"/>
    </source>
</evidence>
<evidence type="ECO:0000256" key="12">
    <source>
        <dbReference type="ARBA" id="ARBA00049396"/>
    </source>
</evidence>
<dbReference type="InterPro" id="IPR022663">
    <property type="entry name" value="DapB_C"/>
</dbReference>
<comment type="catalytic activity">
    <reaction evidence="11">
        <text>(S)-2,3,4,5-tetrahydrodipicolinate + NADP(+) + H2O = (2S,4S)-4-hydroxy-2,3,4,5-tetrahydrodipicolinate + NADPH + H(+)</text>
        <dbReference type="Rhea" id="RHEA:35331"/>
        <dbReference type="ChEBI" id="CHEBI:15377"/>
        <dbReference type="ChEBI" id="CHEBI:15378"/>
        <dbReference type="ChEBI" id="CHEBI:16845"/>
        <dbReference type="ChEBI" id="CHEBI:57783"/>
        <dbReference type="ChEBI" id="CHEBI:58349"/>
        <dbReference type="ChEBI" id="CHEBI:67139"/>
        <dbReference type="EC" id="1.17.1.8"/>
    </reaction>
</comment>
<feature type="domain" description="Dihydrodipicolinate reductase N-terminal" evidence="13">
    <location>
        <begin position="3"/>
        <end position="128"/>
    </location>
</feature>
<keyword evidence="3" id="KW-0028">Amino-acid biosynthesis</keyword>
<keyword evidence="7" id="KW-0520">NAD</keyword>
<dbReference type="Gene3D" id="3.30.360.10">
    <property type="entry name" value="Dihydrodipicolinate Reductase, domain 2"/>
    <property type="match status" value="1"/>
</dbReference>
<evidence type="ECO:0000313" key="16">
    <source>
        <dbReference type="Proteomes" id="UP000041254"/>
    </source>
</evidence>
<evidence type="ECO:0000256" key="2">
    <source>
        <dbReference type="ARBA" id="ARBA00022490"/>
    </source>
</evidence>
<dbReference type="STRING" id="1169540.A0A0G4H1E5"/>
<comment type="pathway">
    <text evidence="9">Amino-acid biosynthesis; L-lysine biosynthesis via DAP pathway; (S)-tetrahydrodipicolinate from L-aspartate: step 4/4.</text>
</comment>
<evidence type="ECO:0000256" key="5">
    <source>
        <dbReference type="ARBA" id="ARBA00022915"/>
    </source>
</evidence>
<name>A0A0G4H1E5_VITBC</name>
<keyword evidence="5" id="KW-0220">Diaminopimelate biosynthesis</keyword>
<evidence type="ECO:0000256" key="9">
    <source>
        <dbReference type="ARBA" id="ARBA00037922"/>
    </source>
</evidence>
<dbReference type="NCBIfam" id="TIGR00036">
    <property type="entry name" value="dapB"/>
    <property type="match status" value="1"/>
</dbReference>
<dbReference type="EC" id="1.17.1.8" evidence="10"/>
<dbReference type="FunFam" id="3.30.360.10:FF:000004">
    <property type="entry name" value="4-hydroxy-tetrahydrodipicolinate reductase"/>
    <property type="match status" value="1"/>
</dbReference>
<dbReference type="PANTHER" id="PTHR20836:SF0">
    <property type="entry name" value="4-HYDROXY-TETRAHYDRODIPICOLINATE REDUCTASE 1, CHLOROPLASTIC-RELATED"/>
    <property type="match status" value="1"/>
</dbReference>
<keyword evidence="6" id="KW-0560">Oxidoreductase</keyword>
<keyword evidence="4" id="KW-0521">NADP</keyword>
<dbReference type="InterPro" id="IPR023940">
    <property type="entry name" value="DHDPR_bac"/>
</dbReference>
<dbReference type="InterPro" id="IPR036291">
    <property type="entry name" value="NAD(P)-bd_dom_sf"/>
</dbReference>
<dbReference type="HAMAP" id="MF_00102">
    <property type="entry name" value="DapB"/>
    <property type="match status" value="1"/>
</dbReference>
<dbReference type="InParanoid" id="A0A0G4H1E5"/>
<dbReference type="GO" id="GO:0019877">
    <property type="term" value="P:diaminopimelate biosynthetic process"/>
    <property type="evidence" value="ECO:0007669"/>
    <property type="project" value="UniProtKB-KW"/>
</dbReference>
<dbReference type="Proteomes" id="UP000041254">
    <property type="component" value="Unassembled WGS sequence"/>
</dbReference>
<comment type="catalytic activity">
    <reaction evidence="12">
        <text>(S)-2,3,4,5-tetrahydrodipicolinate + NAD(+) + H2O = (2S,4S)-4-hydroxy-2,3,4,5-tetrahydrodipicolinate + NADH + H(+)</text>
        <dbReference type="Rhea" id="RHEA:35323"/>
        <dbReference type="ChEBI" id="CHEBI:15377"/>
        <dbReference type="ChEBI" id="CHEBI:15378"/>
        <dbReference type="ChEBI" id="CHEBI:16845"/>
        <dbReference type="ChEBI" id="CHEBI:57540"/>
        <dbReference type="ChEBI" id="CHEBI:57945"/>
        <dbReference type="ChEBI" id="CHEBI:67139"/>
        <dbReference type="EC" id="1.17.1.8"/>
    </reaction>
</comment>
<dbReference type="Gene3D" id="3.40.50.720">
    <property type="entry name" value="NAD(P)-binding Rossmann-like Domain"/>
    <property type="match status" value="1"/>
</dbReference>
<evidence type="ECO:0000256" key="11">
    <source>
        <dbReference type="ARBA" id="ARBA00049080"/>
    </source>
</evidence>
<protein>
    <recommendedName>
        <fullName evidence="10">4-hydroxy-tetrahydrodipicolinate reductase</fullName>
        <ecNumber evidence="10">1.17.1.8</ecNumber>
    </recommendedName>
</protein>
<dbReference type="InterPro" id="IPR022664">
    <property type="entry name" value="DapB_N_CS"/>
</dbReference>
<evidence type="ECO:0000256" key="7">
    <source>
        <dbReference type="ARBA" id="ARBA00023027"/>
    </source>
</evidence>
<keyword evidence="8" id="KW-0457">Lysine biosynthesis</keyword>
<dbReference type="VEuPathDB" id="CryptoDB:Vbra_19249"/>
<evidence type="ECO:0000259" key="13">
    <source>
        <dbReference type="Pfam" id="PF01113"/>
    </source>
</evidence>
<dbReference type="SUPFAM" id="SSF51735">
    <property type="entry name" value="NAD(P)-binding Rossmann-fold domains"/>
    <property type="match status" value="1"/>
</dbReference>
<dbReference type="InterPro" id="IPR000846">
    <property type="entry name" value="DapB_N"/>
</dbReference>
<dbReference type="GO" id="GO:0009089">
    <property type="term" value="P:lysine biosynthetic process via diaminopimelate"/>
    <property type="evidence" value="ECO:0007669"/>
    <property type="project" value="InterPro"/>
</dbReference>
<dbReference type="PhylomeDB" id="A0A0G4H1E5"/>
<dbReference type="Pfam" id="PF01113">
    <property type="entry name" value="DapB_N"/>
    <property type="match status" value="1"/>
</dbReference>
<dbReference type="SUPFAM" id="SSF55347">
    <property type="entry name" value="Glyceraldehyde-3-phosphate dehydrogenase-like, C-terminal domain"/>
    <property type="match status" value="1"/>
</dbReference>
<evidence type="ECO:0000256" key="8">
    <source>
        <dbReference type="ARBA" id="ARBA00023154"/>
    </source>
</evidence>
<dbReference type="PANTHER" id="PTHR20836">
    <property type="entry name" value="DIHYDRODIPICOLINATE REDUCTASE"/>
    <property type="match status" value="1"/>
</dbReference>
<dbReference type="OMA" id="HHPNKAD"/>
<accession>A0A0G4H1E5</accession>
<dbReference type="EMBL" id="CDMY01000938">
    <property type="protein sequence ID" value="CEM37411.1"/>
    <property type="molecule type" value="Genomic_DNA"/>
</dbReference>
<evidence type="ECO:0000313" key="15">
    <source>
        <dbReference type="EMBL" id="CEM37411.1"/>
    </source>
</evidence>
<evidence type="ECO:0000256" key="3">
    <source>
        <dbReference type="ARBA" id="ARBA00022605"/>
    </source>
</evidence>
<keyword evidence="16" id="KW-1185">Reference proteome</keyword>
<keyword evidence="2" id="KW-0963">Cytoplasm</keyword>
<organism evidence="15 16">
    <name type="scientific">Vitrella brassicaformis (strain CCMP3155)</name>
    <dbReference type="NCBI Taxonomy" id="1169540"/>
    <lineage>
        <taxon>Eukaryota</taxon>
        <taxon>Sar</taxon>
        <taxon>Alveolata</taxon>
        <taxon>Colpodellida</taxon>
        <taxon>Vitrellaceae</taxon>
        <taxon>Vitrella</taxon>
    </lineage>
</organism>
<dbReference type="OrthoDB" id="2390316at2759"/>
<dbReference type="PIRSF" id="PIRSF000161">
    <property type="entry name" value="DHPR"/>
    <property type="match status" value="1"/>
</dbReference>
<gene>
    <name evidence="15" type="ORF">Vbra_19249</name>
</gene>
<dbReference type="GO" id="GO:0008839">
    <property type="term" value="F:4-hydroxy-tetrahydrodipicolinate reductase"/>
    <property type="evidence" value="ECO:0007669"/>
    <property type="project" value="UniProtKB-EC"/>
</dbReference>
<comment type="similarity">
    <text evidence="1">Belongs to the DapB family.</text>
</comment>
<proteinExistence type="inferred from homology"/>
<feature type="domain" description="Dihydrodipicolinate reductase C-terminal" evidence="14">
    <location>
        <begin position="131"/>
        <end position="266"/>
    </location>
</feature>
<dbReference type="Pfam" id="PF05173">
    <property type="entry name" value="DapB_C"/>
    <property type="match status" value="1"/>
</dbReference>
<evidence type="ECO:0000256" key="4">
    <source>
        <dbReference type="ARBA" id="ARBA00022857"/>
    </source>
</evidence>
<evidence type="ECO:0000256" key="6">
    <source>
        <dbReference type="ARBA" id="ARBA00023002"/>
    </source>
</evidence>